<comment type="subunit">
    <text evidence="10">F-type ATPases have 2 components, CF(1) - the catalytic core - and CF(0) - the membrane proton channel. CF(1) has five subunits: alpha(3), beta(3), gamma(1), delta(1), epsilon(1). CF(0) has three main subunits: a, b and c.</text>
</comment>
<dbReference type="AlphaFoldDB" id="A0A1H2U621"/>
<keyword evidence="5 10" id="KW-0375">Hydrogen ion transport</keyword>
<dbReference type="InterPro" id="IPR035968">
    <property type="entry name" value="ATP_synth_F1_ATPase_gsu"/>
</dbReference>
<dbReference type="Gene3D" id="3.40.1380.10">
    <property type="match status" value="1"/>
</dbReference>
<evidence type="ECO:0000256" key="9">
    <source>
        <dbReference type="ARBA" id="ARBA00023310"/>
    </source>
</evidence>
<keyword evidence="7 10" id="KW-0472">Membrane</keyword>
<evidence type="ECO:0000256" key="7">
    <source>
        <dbReference type="ARBA" id="ARBA00023136"/>
    </source>
</evidence>
<protein>
    <recommendedName>
        <fullName evidence="10">ATP synthase gamma chain</fullName>
    </recommendedName>
    <alternativeName>
        <fullName evidence="10">ATP synthase F1 sector gamma subunit</fullName>
    </alternativeName>
    <alternativeName>
        <fullName evidence="10">F-ATPase gamma subunit</fullName>
    </alternativeName>
</protein>
<dbReference type="GO" id="GO:0042777">
    <property type="term" value="P:proton motive force-driven plasma membrane ATP synthesis"/>
    <property type="evidence" value="ECO:0007669"/>
    <property type="project" value="UniProtKB-UniRule"/>
</dbReference>
<dbReference type="PRINTS" id="PR00126">
    <property type="entry name" value="ATPASEGAMMA"/>
</dbReference>
<evidence type="ECO:0000256" key="6">
    <source>
        <dbReference type="ARBA" id="ARBA00023065"/>
    </source>
</evidence>
<dbReference type="SUPFAM" id="SSF52943">
    <property type="entry name" value="ATP synthase (F1-ATPase), gamma subunit"/>
    <property type="match status" value="1"/>
</dbReference>
<dbReference type="GO" id="GO:0046933">
    <property type="term" value="F:proton-transporting ATP synthase activity, rotational mechanism"/>
    <property type="evidence" value="ECO:0007669"/>
    <property type="project" value="UniProtKB-UniRule"/>
</dbReference>
<dbReference type="Pfam" id="PF00231">
    <property type="entry name" value="ATP-synt"/>
    <property type="match status" value="1"/>
</dbReference>
<keyword evidence="6 10" id="KW-0406">Ion transport</keyword>
<comment type="caution">
    <text evidence="11">The sequence shown here is derived from an EMBL/GenBank/DDBJ whole genome shotgun (WGS) entry which is preliminary data.</text>
</comment>
<accession>A0A1H2U621</accession>
<dbReference type="CDD" id="cd12151">
    <property type="entry name" value="F1-ATPase_gamma"/>
    <property type="match status" value="1"/>
</dbReference>
<sequence length="284" mass="31523">MANLKEIRNRINSISSTMQITSAMKMVSAAKSKKAQEAIHAMKPYASTLGNLLKSLKSALGTTNPFLPREKGEKRILVVAITSDRGLCGAFNSTVVKHTLSLLEKYEGKEVEILTIGKKGNDILKKTGKVSRYCEGFFDHMDFQKVATLAQELMNAYTKGTYDRIILVYNSFKNVATQILTEEVFLPLQLTTEEEQEESDFIYEPSAEAIIEGLIPKHLKLQLYKGLRDSLAAEHGARMTAMHKATDNASTLRDELTLTYNKARQTAITNEILEIVSGANALNS</sequence>
<dbReference type="InterPro" id="IPR023632">
    <property type="entry name" value="ATP_synth_F1_gsu_CS"/>
</dbReference>
<comment type="similarity">
    <text evidence="3 10">Belongs to the ATPase gamma chain family.</text>
</comment>
<dbReference type="Proteomes" id="UP000182771">
    <property type="component" value="Unassembled WGS sequence"/>
</dbReference>
<keyword evidence="12" id="KW-1185">Reference proteome</keyword>
<dbReference type="PANTHER" id="PTHR11693:SF22">
    <property type="entry name" value="ATP SYNTHASE SUBUNIT GAMMA, MITOCHONDRIAL"/>
    <property type="match status" value="1"/>
</dbReference>
<dbReference type="GO" id="GO:0045259">
    <property type="term" value="C:proton-transporting ATP synthase complex"/>
    <property type="evidence" value="ECO:0007669"/>
    <property type="project" value="UniProtKB-KW"/>
</dbReference>
<evidence type="ECO:0000256" key="10">
    <source>
        <dbReference type="HAMAP-Rule" id="MF_00815"/>
    </source>
</evidence>
<dbReference type="NCBIfam" id="TIGR01146">
    <property type="entry name" value="ATPsyn_F1gamma"/>
    <property type="match status" value="1"/>
</dbReference>
<dbReference type="RefSeq" id="WP_016420008.1">
    <property type="nucleotide sequence ID" value="NZ_FNND01000002.1"/>
</dbReference>
<evidence type="ECO:0000313" key="12">
    <source>
        <dbReference type="Proteomes" id="UP000182771"/>
    </source>
</evidence>
<dbReference type="GO" id="GO:0005524">
    <property type="term" value="F:ATP binding"/>
    <property type="evidence" value="ECO:0007669"/>
    <property type="project" value="UniProtKB-UniRule"/>
</dbReference>
<comment type="subcellular location">
    <subcellularLocation>
        <location evidence="10">Cell membrane</location>
        <topology evidence="10">Peripheral membrane protein</topology>
    </subcellularLocation>
    <subcellularLocation>
        <location evidence="2">Membrane</location>
        <topology evidence="2">Peripheral membrane protein</topology>
    </subcellularLocation>
</comment>
<dbReference type="OrthoDB" id="9812769at2"/>
<keyword evidence="9 10" id="KW-0066">ATP synthesis</keyword>
<keyword evidence="4 10" id="KW-0813">Transport</keyword>
<evidence type="ECO:0000256" key="8">
    <source>
        <dbReference type="ARBA" id="ARBA00023196"/>
    </source>
</evidence>
<dbReference type="Gene3D" id="1.10.287.80">
    <property type="entry name" value="ATP synthase, gamma subunit, helix hairpin domain"/>
    <property type="match status" value="1"/>
</dbReference>
<proteinExistence type="inferred from homology"/>
<evidence type="ECO:0000256" key="2">
    <source>
        <dbReference type="ARBA" id="ARBA00004170"/>
    </source>
</evidence>
<organism evidence="11 12">
    <name type="scientific">Capnocytophaga granulosa</name>
    <dbReference type="NCBI Taxonomy" id="45242"/>
    <lineage>
        <taxon>Bacteria</taxon>
        <taxon>Pseudomonadati</taxon>
        <taxon>Bacteroidota</taxon>
        <taxon>Flavobacteriia</taxon>
        <taxon>Flavobacteriales</taxon>
        <taxon>Flavobacteriaceae</taxon>
        <taxon>Capnocytophaga</taxon>
    </lineage>
</organism>
<name>A0A1H2U621_9FLAO</name>
<dbReference type="HAMAP" id="MF_00815">
    <property type="entry name" value="ATP_synth_gamma_bact"/>
    <property type="match status" value="1"/>
</dbReference>
<evidence type="ECO:0000256" key="4">
    <source>
        <dbReference type="ARBA" id="ARBA00022448"/>
    </source>
</evidence>
<dbReference type="InterPro" id="IPR000131">
    <property type="entry name" value="ATP_synth_F1_gsu"/>
</dbReference>
<keyword evidence="8 10" id="KW-0139">CF(1)</keyword>
<dbReference type="GO" id="GO:0005886">
    <property type="term" value="C:plasma membrane"/>
    <property type="evidence" value="ECO:0007669"/>
    <property type="project" value="UniProtKB-SubCell"/>
</dbReference>
<gene>
    <name evidence="10" type="primary">atpG</name>
    <name evidence="11" type="ORF">SAMN05444420_102430</name>
</gene>
<dbReference type="GeneID" id="85016519"/>
<reference evidence="11 12" key="1">
    <citation type="submission" date="2016-10" db="EMBL/GenBank/DDBJ databases">
        <authorList>
            <person name="Varghese N."/>
            <person name="Submissions S."/>
        </authorList>
    </citation>
    <scope>NUCLEOTIDE SEQUENCE [LARGE SCALE GENOMIC DNA]</scope>
    <source>
        <strain evidence="11 12">DSM 11449</strain>
    </source>
</reference>
<dbReference type="PROSITE" id="PS00153">
    <property type="entry name" value="ATPASE_GAMMA"/>
    <property type="match status" value="1"/>
</dbReference>
<dbReference type="EMBL" id="FNND01000002">
    <property type="protein sequence ID" value="SDW51625.1"/>
    <property type="molecule type" value="Genomic_DNA"/>
</dbReference>
<keyword evidence="10" id="KW-1003">Cell membrane</keyword>
<evidence type="ECO:0000256" key="5">
    <source>
        <dbReference type="ARBA" id="ARBA00022781"/>
    </source>
</evidence>
<evidence type="ECO:0000256" key="1">
    <source>
        <dbReference type="ARBA" id="ARBA00003456"/>
    </source>
</evidence>
<comment type="function">
    <text evidence="1 10">Produces ATP from ADP in the presence of a proton gradient across the membrane. The gamma chain is believed to be important in regulating ATPase activity and the flow of protons through the CF(0) complex.</text>
</comment>
<evidence type="ECO:0000313" key="11">
    <source>
        <dbReference type="EMBL" id="SDW51625.1"/>
    </source>
</evidence>
<evidence type="ECO:0000256" key="3">
    <source>
        <dbReference type="ARBA" id="ARBA00007681"/>
    </source>
</evidence>
<dbReference type="PANTHER" id="PTHR11693">
    <property type="entry name" value="ATP SYNTHASE GAMMA CHAIN"/>
    <property type="match status" value="1"/>
</dbReference>